<accession>A0A8S5LCM6</accession>
<proteinExistence type="predicted"/>
<sequence length="59" mass="6681">MAKRNEASVLKFSKEQIVASKKYSPYKDFFNGNLKTGQMYSEAELNALITKNFKKGTGE</sequence>
<dbReference type="EMBL" id="BK014682">
    <property type="protein sequence ID" value="DAD67657.1"/>
    <property type="molecule type" value="Genomic_DNA"/>
</dbReference>
<name>A0A8S5LCM6_9CAUD</name>
<protein>
    <submittedName>
        <fullName evidence="1">Uncharacterized protein</fullName>
    </submittedName>
</protein>
<organism evidence="1">
    <name type="scientific">Siphoviridae sp. ctYKh4</name>
    <dbReference type="NCBI Taxonomy" id="2823586"/>
    <lineage>
        <taxon>Viruses</taxon>
        <taxon>Duplodnaviria</taxon>
        <taxon>Heunggongvirae</taxon>
        <taxon>Uroviricota</taxon>
        <taxon>Caudoviricetes</taxon>
    </lineage>
</organism>
<reference evidence="1" key="1">
    <citation type="journal article" date="2021" name="Proc. Natl. Acad. Sci. U.S.A.">
        <title>A Catalog of Tens of Thousands of Viruses from Human Metagenomes Reveals Hidden Associations with Chronic Diseases.</title>
        <authorList>
            <person name="Tisza M.J."/>
            <person name="Buck C.B."/>
        </authorList>
    </citation>
    <scope>NUCLEOTIDE SEQUENCE</scope>
    <source>
        <strain evidence="1">CtYKh4</strain>
    </source>
</reference>
<evidence type="ECO:0000313" key="1">
    <source>
        <dbReference type="EMBL" id="DAD67657.1"/>
    </source>
</evidence>